<dbReference type="EMBL" id="HG992984">
    <property type="protein sequence ID" value="CAE7200327.1"/>
    <property type="molecule type" value="Genomic_DNA"/>
</dbReference>
<dbReference type="Pfam" id="PF13650">
    <property type="entry name" value="Asp_protease_2"/>
    <property type="match status" value="1"/>
</dbReference>
<dbReference type="PANTHER" id="PTHR15503">
    <property type="entry name" value="LDOC1 RELATED"/>
    <property type="match status" value="1"/>
</dbReference>
<dbReference type="InterPro" id="IPR032567">
    <property type="entry name" value="RTL1-rel"/>
</dbReference>
<reference evidence="1" key="1">
    <citation type="submission" date="2021-02" db="EMBL/GenBank/DDBJ databases">
        <authorList>
            <person name="Syme A R."/>
            <person name="Syme A R."/>
            <person name="Moolhuijzen P."/>
        </authorList>
    </citation>
    <scope>NUCLEOTIDE SEQUENCE</scope>
    <source>
        <strain evidence="1">W1-1</strain>
    </source>
</reference>
<dbReference type="Gene3D" id="2.40.70.10">
    <property type="entry name" value="Acid Proteases"/>
    <property type="match status" value="1"/>
</dbReference>
<dbReference type="PANTHER" id="PTHR15503:SF22">
    <property type="entry name" value="TRANSPOSON TY3-I GAG POLYPROTEIN"/>
    <property type="match status" value="1"/>
</dbReference>
<dbReference type="CDD" id="cd00303">
    <property type="entry name" value="retropepsin_like"/>
    <property type="match status" value="1"/>
</dbReference>
<dbReference type="Proteomes" id="UP000472372">
    <property type="component" value="Chromosome 8"/>
</dbReference>
<accession>A0A6S6WAF8</accession>
<dbReference type="InterPro" id="IPR043502">
    <property type="entry name" value="DNA/RNA_pol_sf"/>
</dbReference>
<gene>
    <name evidence="1" type="ORF">PTTW11_08632</name>
</gene>
<dbReference type="Gene3D" id="3.30.70.270">
    <property type="match status" value="1"/>
</dbReference>
<evidence type="ECO:0000313" key="1">
    <source>
        <dbReference type="EMBL" id="CAE7200327.1"/>
    </source>
</evidence>
<dbReference type="InterPro" id="IPR000477">
    <property type="entry name" value="RT_dom"/>
</dbReference>
<dbReference type="AlphaFoldDB" id="A0A6S6WAF8"/>
<dbReference type="PROSITE" id="PS50878">
    <property type="entry name" value="RT_POL"/>
    <property type="match status" value="1"/>
</dbReference>
<dbReference type="Pfam" id="PF00078">
    <property type="entry name" value="RVT_1"/>
    <property type="match status" value="1"/>
</dbReference>
<dbReference type="CDD" id="cd01647">
    <property type="entry name" value="RT_LTR"/>
    <property type="match status" value="1"/>
</dbReference>
<proteinExistence type="predicted"/>
<protein>
    <submittedName>
        <fullName evidence="1">RVT 1 multi-domain protein</fullName>
    </submittedName>
</protein>
<dbReference type="InterPro" id="IPR043128">
    <property type="entry name" value="Rev_trsase/Diguanyl_cyclase"/>
</dbReference>
<dbReference type="SUPFAM" id="SSF56672">
    <property type="entry name" value="DNA/RNA polymerases"/>
    <property type="match status" value="1"/>
</dbReference>
<dbReference type="InterPro" id="IPR021109">
    <property type="entry name" value="Peptidase_aspartic_dom_sf"/>
</dbReference>
<dbReference type="Gene3D" id="3.10.10.10">
    <property type="entry name" value="HIV Type 1 Reverse Transcriptase, subunit A, domain 1"/>
    <property type="match status" value="1"/>
</dbReference>
<name>A0A6S6WAF8_9PLEO</name>
<organism evidence="1 2">
    <name type="scientific">Pyrenophora teres f. teres</name>
    <dbReference type="NCBI Taxonomy" id="97479"/>
    <lineage>
        <taxon>Eukaryota</taxon>
        <taxon>Fungi</taxon>
        <taxon>Dikarya</taxon>
        <taxon>Ascomycota</taxon>
        <taxon>Pezizomycotina</taxon>
        <taxon>Dothideomycetes</taxon>
        <taxon>Pleosporomycetidae</taxon>
        <taxon>Pleosporales</taxon>
        <taxon>Pleosporineae</taxon>
        <taxon>Pleosporaceae</taxon>
        <taxon>Pyrenophora</taxon>
    </lineage>
</organism>
<evidence type="ECO:0000313" key="2">
    <source>
        <dbReference type="Proteomes" id="UP000472372"/>
    </source>
</evidence>
<sequence length="381" mass="43145">MGDTGCASLFIDSSHARAHKYDLISLSQPATLELADGSLVAGVTHMARVTVKFGAHVEDVLAYVTKLSGVQMILGTPWFQTHEPRVNWKDMSLSFDSEHCLLNCIHDHRPCYTQSSRHHKRPLPQTPDPCRKVVRHPKAPLPIDVAFISSRVAAAAVCRDQDICITSYEEICRIAALSDKDWEDTKHLQAAGAKVLPEDYEKFRDKMERPHMSKQDILERLPKVLHPLYQGFDPKEADELPELRGDLDHKIELKPDDTGQPPKPSSQRLRPMSRDEARAVKLYVDDMMKKGHVERSTSAWAAPLLVVRKPGGGIRICVDYRGLNAHTVKNRNAPPLIRDMLAKLSKSRYFSKVDVIAAFNKIRIKEEHKHLSAFITPYRLY</sequence>